<evidence type="ECO:0000313" key="3">
    <source>
        <dbReference type="Proteomes" id="UP000663825"/>
    </source>
</evidence>
<evidence type="ECO:0000313" key="2">
    <source>
        <dbReference type="EMBL" id="CAF3396500.1"/>
    </source>
</evidence>
<dbReference type="AlphaFoldDB" id="A0A817ZU21"/>
<name>A0A817ZU21_9BILA</name>
<dbReference type="EMBL" id="CAJNXB010004862">
    <property type="protein sequence ID" value="CAF3396500.1"/>
    <property type="molecule type" value="Genomic_DNA"/>
</dbReference>
<sequence length="69" mass="7700">MTSTDEQGLSSDRIRGPPEIDARNSCNADVLDSLPSTYQICRLFAFTSKMAITYDALDRHEAPFPYGNQ</sequence>
<dbReference type="Proteomes" id="UP000663825">
    <property type="component" value="Unassembled WGS sequence"/>
</dbReference>
<comment type="caution">
    <text evidence="2">The sequence shown here is derived from an EMBL/GenBank/DDBJ whole genome shotgun (WGS) entry which is preliminary data.</text>
</comment>
<gene>
    <name evidence="2" type="ORF">TIS948_LOCUS27317</name>
</gene>
<feature type="region of interest" description="Disordered" evidence="1">
    <location>
        <begin position="1"/>
        <end position="25"/>
    </location>
</feature>
<accession>A0A817ZU21</accession>
<evidence type="ECO:0000256" key="1">
    <source>
        <dbReference type="SAM" id="MobiDB-lite"/>
    </source>
</evidence>
<feature type="compositionally biased region" description="Basic and acidic residues" evidence="1">
    <location>
        <begin position="12"/>
        <end position="22"/>
    </location>
</feature>
<reference evidence="2" key="1">
    <citation type="submission" date="2021-02" db="EMBL/GenBank/DDBJ databases">
        <authorList>
            <person name="Nowell W R."/>
        </authorList>
    </citation>
    <scope>NUCLEOTIDE SEQUENCE</scope>
</reference>
<feature type="compositionally biased region" description="Polar residues" evidence="1">
    <location>
        <begin position="1"/>
        <end position="10"/>
    </location>
</feature>
<proteinExistence type="predicted"/>
<organism evidence="2 3">
    <name type="scientific">Rotaria socialis</name>
    <dbReference type="NCBI Taxonomy" id="392032"/>
    <lineage>
        <taxon>Eukaryota</taxon>
        <taxon>Metazoa</taxon>
        <taxon>Spiralia</taxon>
        <taxon>Gnathifera</taxon>
        <taxon>Rotifera</taxon>
        <taxon>Eurotatoria</taxon>
        <taxon>Bdelloidea</taxon>
        <taxon>Philodinida</taxon>
        <taxon>Philodinidae</taxon>
        <taxon>Rotaria</taxon>
    </lineage>
</organism>
<protein>
    <submittedName>
        <fullName evidence="2">Uncharacterized protein</fullName>
    </submittedName>
</protein>